<dbReference type="InterPro" id="IPR010982">
    <property type="entry name" value="Lambda_DNA-bd_dom_sf"/>
</dbReference>
<dbReference type="SUPFAM" id="SSF47413">
    <property type="entry name" value="lambda repressor-like DNA-binding domains"/>
    <property type="match status" value="1"/>
</dbReference>
<evidence type="ECO:0000259" key="4">
    <source>
        <dbReference type="PROSITE" id="PS50943"/>
    </source>
</evidence>
<dbReference type="InterPro" id="IPR039418">
    <property type="entry name" value="LexA-like"/>
</dbReference>
<keyword evidence="3" id="KW-0804">Transcription</keyword>
<name>A0A2Z2U7Y9_9CAUD</name>
<dbReference type="SUPFAM" id="SSF51306">
    <property type="entry name" value="LexA/Signal peptidase"/>
    <property type="match status" value="1"/>
</dbReference>
<sequence length="254" mass="28123">MGDTFMARSELTPQDTLNKKIVSANLNNLLNSQNKKQIDIHRATKIPKSTLTGYFKGTSLPTLGNVQKLADFFNVLKSDIDPRFSSTVNVQNDSSELMRLYDQLDSNGKKETINFIKKRLSTASNVIKFPKDDDTIEIAASGVLSAGVGEFLDDSTKPFTVTVHKPVPSNYDYAFQINGHSMEPVYQDKQVVFVKKEDDYRDGQIIAAVMDGCAYLKKLSVVDGEATLVSLNPQYPNIKVDKETGVKVLGVVFS</sequence>
<evidence type="ECO:0000313" key="5">
    <source>
        <dbReference type="EMBL" id="ATN94158.1"/>
    </source>
</evidence>
<evidence type="ECO:0000256" key="3">
    <source>
        <dbReference type="ARBA" id="ARBA00023163"/>
    </source>
</evidence>
<dbReference type="EMBL" id="MG020111">
    <property type="protein sequence ID" value="ATN94158.1"/>
    <property type="molecule type" value="Genomic_DNA"/>
</dbReference>
<reference evidence="5 6" key="1">
    <citation type="submission" date="2017-09" db="EMBL/GenBank/DDBJ databases">
        <title>Genome sequence and analysis of a bacteriophage of Lactobacillus brevis.</title>
        <authorList>
            <person name="Yu M."/>
            <person name="Qi R."/>
            <person name="Jiang X."/>
            <person name="Tang T."/>
            <person name="Qiao X."/>
            <person name="Jiang Y."/>
            <person name="Tang L."/>
            <person name="Wang L."/>
            <person name="Xu Y."/>
            <person name="Li Y."/>
        </authorList>
    </citation>
    <scope>NUCLEOTIDE SEQUENCE [LARGE SCALE GENOMIC DNA]</scope>
</reference>
<feature type="domain" description="HTH cro/C1-type" evidence="4">
    <location>
        <begin position="46"/>
        <end position="80"/>
    </location>
</feature>
<protein>
    <submittedName>
        <fullName evidence="5">Repressor protein C</fullName>
    </submittedName>
</protein>
<dbReference type="Pfam" id="PF00717">
    <property type="entry name" value="Peptidase_S24"/>
    <property type="match status" value="1"/>
</dbReference>
<dbReference type="Gene3D" id="2.10.109.10">
    <property type="entry name" value="Umud Fragment, subunit A"/>
    <property type="match status" value="1"/>
</dbReference>
<organism evidence="5 6">
    <name type="scientific">Lactobacillus phage Lb</name>
    <dbReference type="NCBI Taxonomy" id="2048517"/>
    <lineage>
        <taxon>Viruses</taxon>
        <taxon>Duplodnaviria</taxon>
        <taxon>Heunggongvirae</taxon>
        <taxon>Uroviricota</taxon>
        <taxon>Caudoviricetes</taxon>
        <taxon>Heilongjiangvirus</taxon>
        <taxon>Heilongjiangvirus Lb</taxon>
    </lineage>
</organism>
<gene>
    <name evidence="5" type="ORF">Lb_49</name>
</gene>
<dbReference type="Pfam" id="PF01381">
    <property type="entry name" value="HTH_3"/>
    <property type="match status" value="1"/>
</dbReference>
<accession>A0A2Z2U7Y9</accession>
<dbReference type="InterPro" id="IPR036286">
    <property type="entry name" value="LexA/Signal_pep-like_sf"/>
</dbReference>
<evidence type="ECO:0000256" key="2">
    <source>
        <dbReference type="ARBA" id="ARBA00023125"/>
    </source>
</evidence>
<dbReference type="CDD" id="cd06529">
    <property type="entry name" value="S24_LexA-like"/>
    <property type="match status" value="1"/>
</dbReference>
<dbReference type="PROSITE" id="PS50943">
    <property type="entry name" value="HTH_CROC1"/>
    <property type="match status" value="1"/>
</dbReference>
<dbReference type="GO" id="GO:0003677">
    <property type="term" value="F:DNA binding"/>
    <property type="evidence" value="ECO:0007669"/>
    <property type="project" value="UniProtKB-KW"/>
</dbReference>
<keyword evidence="2" id="KW-0238">DNA-binding</keyword>
<proteinExistence type="predicted"/>
<dbReference type="PANTHER" id="PTHR40661">
    <property type="match status" value="1"/>
</dbReference>
<dbReference type="InterPro" id="IPR001387">
    <property type="entry name" value="Cro/C1-type_HTH"/>
</dbReference>
<dbReference type="CDD" id="cd00093">
    <property type="entry name" value="HTH_XRE"/>
    <property type="match status" value="1"/>
</dbReference>
<evidence type="ECO:0000256" key="1">
    <source>
        <dbReference type="ARBA" id="ARBA00023015"/>
    </source>
</evidence>
<dbReference type="Proteomes" id="UP000260452">
    <property type="component" value="Genome"/>
</dbReference>
<keyword evidence="1" id="KW-0805">Transcription regulation</keyword>
<dbReference type="PANTHER" id="PTHR40661:SF1">
    <property type="entry name" value="HTH CRO_C1-TYPE DOMAIN-CONTAINING PROTEIN"/>
    <property type="match status" value="1"/>
</dbReference>
<dbReference type="InterPro" id="IPR015927">
    <property type="entry name" value="Peptidase_S24_S26A/B/C"/>
</dbReference>
<dbReference type="SMART" id="SM00530">
    <property type="entry name" value="HTH_XRE"/>
    <property type="match status" value="1"/>
</dbReference>
<dbReference type="Gene3D" id="1.10.260.40">
    <property type="entry name" value="lambda repressor-like DNA-binding domains"/>
    <property type="match status" value="1"/>
</dbReference>
<keyword evidence="6" id="KW-1185">Reference proteome</keyword>
<evidence type="ECO:0000313" key="6">
    <source>
        <dbReference type="Proteomes" id="UP000260452"/>
    </source>
</evidence>